<protein>
    <submittedName>
        <fullName evidence="2">Uncharacterized protein</fullName>
    </submittedName>
</protein>
<feature type="transmembrane region" description="Helical" evidence="1">
    <location>
        <begin position="75"/>
        <end position="93"/>
    </location>
</feature>
<organism evidence="2 3">
    <name type="scientific">Solanum pinnatisectum</name>
    <name type="common">tansyleaf nightshade</name>
    <dbReference type="NCBI Taxonomy" id="50273"/>
    <lineage>
        <taxon>Eukaryota</taxon>
        <taxon>Viridiplantae</taxon>
        <taxon>Streptophyta</taxon>
        <taxon>Embryophyta</taxon>
        <taxon>Tracheophyta</taxon>
        <taxon>Spermatophyta</taxon>
        <taxon>Magnoliopsida</taxon>
        <taxon>eudicotyledons</taxon>
        <taxon>Gunneridae</taxon>
        <taxon>Pentapetalae</taxon>
        <taxon>asterids</taxon>
        <taxon>lamiids</taxon>
        <taxon>Solanales</taxon>
        <taxon>Solanaceae</taxon>
        <taxon>Solanoideae</taxon>
        <taxon>Solaneae</taxon>
        <taxon>Solanum</taxon>
    </lineage>
</organism>
<keyword evidence="1" id="KW-1133">Transmembrane helix</keyword>
<dbReference type="Gene3D" id="1.20.1280.290">
    <property type="match status" value="1"/>
</dbReference>
<accession>A0AAV9KXE7</accession>
<dbReference type="Proteomes" id="UP001311915">
    <property type="component" value="Unassembled WGS sequence"/>
</dbReference>
<name>A0AAV9KXE7_9SOLN</name>
<reference evidence="2 3" key="1">
    <citation type="submission" date="2023-10" db="EMBL/GenBank/DDBJ databases">
        <title>Genome-Wide Identification Analysis in wild type Solanum Pinnatisectum Reveals Some Genes Defensing Phytophthora Infestans.</title>
        <authorList>
            <person name="Sun C."/>
        </authorList>
    </citation>
    <scope>NUCLEOTIDE SEQUENCE [LARGE SCALE GENOMIC DNA]</scope>
    <source>
        <strain evidence="2">LQN</strain>
        <tissue evidence="2">Leaf</tissue>
    </source>
</reference>
<keyword evidence="3" id="KW-1185">Reference proteome</keyword>
<comment type="caution">
    <text evidence="2">The sequence shown here is derived from an EMBL/GenBank/DDBJ whole genome shotgun (WGS) entry which is preliminary data.</text>
</comment>
<sequence length="136" mass="15976">MGRRWGLSLGSKASMLLLLLCLLKNLTFPCVMDKLTFRRVMKKKNIKGFSCVPYVLVLFNCCLYRWYALPVSPNLVGTPLCILLLILYFNYLVKELEPQKWTDWMEYKDDKLKQEFQLDEKKESVLVVTENISTKI</sequence>
<feature type="transmembrane region" description="Helical" evidence="1">
    <location>
        <begin position="13"/>
        <end position="31"/>
    </location>
</feature>
<dbReference type="AlphaFoldDB" id="A0AAV9KXE7"/>
<keyword evidence="1" id="KW-0812">Transmembrane</keyword>
<feature type="transmembrane region" description="Helical" evidence="1">
    <location>
        <begin position="51"/>
        <end position="69"/>
    </location>
</feature>
<proteinExistence type="predicted"/>
<evidence type="ECO:0000256" key="1">
    <source>
        <dbReference type="SAM" id="Phobius"/>
    </source>
</evidence>
<dbReference type="EMBL" id="JAWPEI010000008">
    <property type="protein sequence ID" value="KAK4718058.1"/>
    <property type="molecule type" value="Genomic_DNA"/>
</dbReference>
<keyword evidence="1" id="KW-0472">Membrane</keyword>
<evidence type="ECO:0000313" key="2">
    <source>
        <dbReference type="EMBL" id="KAK4718058.1"/>
    </source>
</evidence>
<evidence type="ECO:0000313" key="3">
    <source>
        <dbReference type="Proteomes" id="UP001311915"/>
    </source>
</evidence>
<gene>
    <name evidence="2" type="ORF">R3W88_016396</name>
</gene>